<dbReference type="Pfam" id="PF00534">
    <property type="entry name" value="Glycos_transf_1"/>
    <property type="match status" value="1"/>
</dbReference>
<name>A0ABY0P3B3_9HYPH</name>
<dbReference type="SUPFAM" id="SSF53756">
    <property type="entry name" value="UDP-Glycosyltransferase/glycogen phosphorylase"/>
    <property type="match status" value="1"/>
</dbReference>
<dbReference type="Gene3D" id="3.40.50.2000">
    <property type="entry name" value="Glycogen Phosphorylase B"/>
    <property type="match status" value="2"/>
</dbReference>
<evidence type="ECO:0000256" key="1">
    <source>
        <dbReference type="ARBA" id="ARBA00022679"/>
    </source>
</evidence>
<reference evidence="3 4" key="1">
    <citation type="submission" date="2016-10" db="EMBL/GenBank/DDBJ databases">
        <authorList>
            <person name="Varghese N."/>
            <person name="Submissions S."/>
        </authorList>
    </citation>
    <scope>NUCLEOTIDE SEQUENCE [LARGE SCALE GENOMIC DNA]</scope>
    <source>
        <strain evidence="3 4">DSM 26672</strain>
    </source>
</reference>
<dbReference type="PANTHER" id="PTHR46401:SF2">
    <property type="entry name" value="GLYCOSYLTRANSFERASE WBBK-RELATED"/>
    <property type="match status" value="1"/>
</dbReference>
<dbReference type="RefSeq" id="WP_091859502.1">
    <property type="nucleotide sequence ID" value="NZ_FNBZ01000006.1"/>
</dbReference>
<evidence type="ECO:0000313" key="3">
    <source>
        <dbReference type="EMBL" id="SDH04322.1"/>
    </source>
</evidence>
<keyword evidence="4" id="KW-1185">Reference proteome</keyword>
<protein>
    <submittedName>
        <fullName evidence="3">Glycosyltransferase involved in cell wall bisynthesis</fullName>
    </submittedName>
</protein>
<gene>
    <name evidence="3" type="ORF">SAMN05421844_106319</name>
</gene>
<organism evidence="3 4">
    <name type="scientific">Bosea robiniae</name>
    <dbReference type="NCBI Taxonomy" id="1036780"/>
    <lineage>
        <taxon>Bacteria</taxon>
        <taxon>Pseudomonadati</taxon>
        <taxon>Pseudomonadota</taxon>
        <taxon>Alphaproteobacteria</taxon>
        <taxon>Hyphomicrobiales</taxon>
        <taxon>Boseaceae</taxon>
        <taxon>Bosea</taxon>
    </lineage>
</organism>
<dbReference type="InterPro" id="IPR001296">
    <property type="entry name" value="Glyco_trans_1"/>
</dbReference>
<sequence>MQTISINGRFLGQPLTGVQRFALELTRALDRRIGAGALPEKLKDARWRLLAPEDVPQTDEFRHIALERFGPFSGHLWEQTALARRAAGDILVGFGGSGPLLHRRQLVVIHDVTIFRHPEAFSRAYRVTHKALGFGLTRTARIATVSRFSRGELGTIFHVRPDNIPVIYNATDHFSGLVPDETVLPRLGLEGTNFFFMLGTLKPNKNIDFAIRAFDALGDRGWKLVIAGALDRSGVFKADAPASADNLIFTGRLTDAEIVALERRARGFVFPSLYEGFGIPPLEAMTQDCPVLAADIPAVREACGEAALYFDPRDRASLEDAMRQIMDAGGDTSGLVEKGHANLARFSWDKSAETLLSTLSDMAAPRR</sequence>
<dbReference type="Proteomes" id="UP000199468">
    <property type="component" value="Unassembled WGS sequence"/>
</dbReference>
<dbReference type="EMBL" id="FNBZ01000006">
    <property type="protein sequence ID" value="SDH04322.1"/>
    <property type="molecule type" value="Genomic_DNA"/>
</dbReference>
<feature type="domain" description="Glycosyl transferase family 1" evidence="2">
    <location>
        <begin position="190"/>
        <end position="328"/>
    </location>
</feature>
<evidence type="ECO:0000313" key="4">
    <source>
        <dbReference type="Proteomes" id="UP000199468"/>
    </source>
</evidence>
<accession>A0ABY0P3B3</accession>
<proteinExistence type="predicted"/>
<comment type="caution">
    <text evidence="3">The sequence shown here is derived from an EMBL/GenBank/DDBJ whole genome shotgun (WGS) entry which is preliminary data.</text>
</comment>
<dbReference type="PANTHER" id="PTHR46401">
    <property type="entry name" value="GLYCOSYLTRANSFERASE WBBK-RELATED"/>
    <property type="match status" value="1"/>
</dbReference>
<dbReference type="CDD" id="cd03809">
    <property type="entry name" value="GT4_MtfB-like"/>
    <property type="match status" value="1"/>
</dbReference>
<evidence type="ECO:0000259" key="2">
    <source>
        <dbReference type="Pfam" id="PF00534"/>
    </source>
</evidence>
<keyword evidence="1" id="KW-0808">Transferase</keyword>